<gene>
    <name evidence="2" type="ORF">M5K25_017378</name>
</gene>
<keyword evidence="3" id="KW-1185">Reference proteome</keyword>
<feature type="region of interest" description="Disordered" evidence="1">
    <location>
        <begin position="48"/>
        <end position="78"/>
    </location>
</feature>
<evidence type="ECO:0000313" key="2">
    <source>
        <dbReference type="EMBL" id="KAL0913886.1"/>
    </source>
</evidence>
<feature type="compositionally biased region" description="Polar residues" evidence="1">
    <location>
        <begin position="56"/>
        <end position="66"/>
    </location>
</feature>
<dbReference type="Proteomes" id="UP001552299">
    <property type="component" value="Unassembled WGS sequence"/>
</dbReference>
<dbReference type="AlphaFoldDB" id="A0ABD0UUC9"/>
<protein>
    <submittedName>
        <fullName evidence="2">Uncharacterized protein</fullName>
    </submittedName>
</protein>
<accession>A0ABD0UUC9</accession>
<organism evidence="2 3">
    <name type="scientific">Dendrobium thyrsiflorum</name>
    <name type="common">Pinecone-like raceme dendrobium</name>
    <name type="synonym">Orchid</name>
    <dbReference type="NCBI Taxonomy" id="117978"/>
    <lineage>
        <taxon>Eukaryota</taxon>
        <taxon>Viridiplantae</taxon>
        <taxon>Streptophyta</taxon>
        <taxon>Embryophyta</taxon>
        <taxon>Tracheophyta</taxon>
        <taxon>Spermatophyta</taxon>
        <taxon>Magnoliopsida</taxon>
        <taxon>Liliopsida</taxon>
        <taxon>Asparagales</taxon>
        <taxon>Orchidaceae</taxon>
        <taxon>Epidendroideae</taxon>
        <taxon>Malaxideae</taxon>
        <taxon>Dendrobiinae</taxon>
        <taxon>Dendrobium</taxon>
    </lineage>
</organism>
<reference evidence="2 3" key="1">
    <citation type="journal article" date="2024" name="Plant Biotechnol. J.">
        <title>Dendrobium thyrsiflorum genome and its molecular insights into genes involved in important horticultural traits.</title>
        <authorList>
            <person name="Chen B."/>
            <person name="Wang J.Y."/>
            <person name="Zheng P.J."/>
            <person name="Li K.L."/>
            <person name="Liang Y.M."/>
            <person name="Chen X.F."/>
            <person name="Zhang C."/>
            <person name="Zhao X."/>
            <person name="He X."/>
            <person name="Zhang G.Q."/>
            <person name="Liu Z.J."/>
            <person name="Xu Q."/>
        </authorList>
    </citation>
    <scope>NUCLEOTIDE SEQUENCE [LARGE SCALE GENOMIC DNA]</scope>
    <source>
        <strain evidence="2">GZMU011</strain>
    </source>
</reference>
<proteinExistence type="predicted"/>
<sequence length="192" mass="21894">MSPSDILDQALALCELKRPRRPNMNYKINIPVDSVTAFNEEKRRIDRGSCEGFTGSDANSAQSVQQDTRDLSRSSTHTRYTGFQPGFTELLRRDTSHKSDHQKQHYKSICHENCQIFIDEEDHSGSSKNTQLKEQEKTKIPGQQNMFALGIEKIACLECVGLVAVDRVEGEHDLRYDRVRNAGIRRGRRRSG</sequence>
<comment type="caution">
    <text evidence="2">The sequence shown here is derived from an EMBL/GenBank/DDBJ whole genome shotgun (WGS) entry which is preliminary data.</text>
</comment>
<evidence type="ECO:0000256" key="1">
    <source>
        <dbReference type="SAM" id="MobiDB-lite"/>
    </source>
</evidence>
<evidence type="ECO:0000313" key="3">
    <source>
        <dbReference type="Proteomes" id="UP001552299"/>
    </source>
</evidence>
<dbReference type="EMBL" id="JANQDX010000013">
    <property type="protein sequence ID" value="KAL0913886.1"/>
    <property type="molecule type" value="Genomic_DNA"/>
</dbReference>
<name>A0ABD0UUC9_DENTH</name>